<evidence type="ECO:0000256" key="3">
    <source>
        <dbReference type="ARBA" id="ARBA00022692"/>
    </source>
</evidence>
<sequence length="127" mass="13517">MNNHNNLTKLDKPNTCLFFSLSLKVETALALGAPPRQATLEQVKSALGIALSPVIDCAMTGGLISLPGAMTGLIMAGVSPLEAIQVQIIVKNMLMTASTVSSILSSYLCWPAFFTKAFQLKDEVFAD</sequence>
<protein>
    <submittedName>
        <fullName evidence="6">Uncharacterized protein</fullName>
    </submittedName>
</protein>
<dbReference type="PANTHER" id="PTHR30028:SF0">
    <property type="entry name" value="PROTEIN ALUMINUM SENSITIVE 3"/>
    <property type="match status" value="1"/>
</dbReference>
<dbReference type="GO" id="GO:0010044">
    <property type="term" value="P:response to aluminum ion"/>
    <property type="evidence" value="ECO:0007669"/>
    <property type="project" value="TreeGrafter"/>
</dbReference>
<comment type="subcellular location">
    <subcellularLocation>
        <location evidence="1">Membrane</location>
        <topology evidence="1">Multi-pass membrane protein</topology>
    </subcellularLocation>
</comment>
<name>A0A835B6S7_9POAL</name>
<dbReference type="EMBL" id="JACEFO010002056">
    <property type="protein sequence ID" value="KAF8687477.1"/>
    <property type="molecule type" value="Genomic_DNA"/>
</dbReference>
<reference evidence="6" key="1">
    <citation type="submission" date="2020-07" db="EMBL/GenBank/DDBJ databases">
        <title>Genome sequence and genetic diversity analysis of an under-domesticated orphan crop, white fonio (Digitaria exilis).</title>
        <authorList>
            <person name="Bennetzen J.L."/>
            <person name="Chen S."/>
            <person name="Ma X."/>
            <person name="Wang X."/>
            <person name="Yssel A.E.J."/>
            <person name="Chaluvadi S.R."/>
            <person name="Johnson M."/>
            <person name="Gangashetty P."/>
            <person name="Hamidou F."/>
            <person name="Sanogo M.D."/>
            <person name="Zwaenepoel A."/>
            <person name="Wallace J."/>
            <person name="Van De Peer Y."/>
            <person name="Van Deynze A."/>
        </authorList>
    </citation>
    <scope>NUCLEOTIDE SEQUENCE</scope>
    <source>
        <tissue evidence="6">Leaves</tissue>
    </source>
</reference>
<evidence type="ECO:0000313" key="6">
    <source>
        <dbReference type="EMBL" id="KAF8687477.1"/>
    </source>
</evidence>
<keyword evidence="5" id="KW-0472">Membrane</keyword>
<dbReference type="OrthoDB" id="432685at2759"/>
<dbReference type="InterPro" id="IPR005226">
    <property type="entry name" value="UPF0014_fam"/>
</dbReference>
<comment type="similarity">
    <text evidence="2">Belongs to the UPF0014 family.</text>
</comment>
<evidence type="ECO:0000256" key="1">
    <source>
        <dbReference type="ARBA" id="ARBA00004141"/>
    </source>
</evidence>
<accession>A0A835B6S7</accession>
<dbReference type="Pfam" id="PF03649">
    <property type="entry name" value="UPF0014"/>
    <property type="match status" value="1"/>
</dbReference>
<keyword evidence="4" id="KW-1133">Transmembrane helix</keyword>
<dbReference type="Proteomes" id="UP000636709">
    <property type="component" value="Unassembled WGS sequence"/>
</dbReference>
<dbReference type="GO" id="GO:0005886">
    <property type="term" value="C:plasma membrane"/>
    <property type="evidence" value="ECO:0007669"/>
    <property type="project" value="TreeGrafter"/>
</dbReference>
<comment type="caution">
    <text evidence="6">The sequence shown here is derived from an EMBL/GenBank/DDBJ whole genome shotgun (WGS) entry which is preliminary data.</text>
</comment>
<evidence type="ECO:0000256" key="5">
    <source>
        <dbReference type="ARBA" id="ARBA00023136"/>
    </source>
</evidence>
<evidence type="ECO:0000313" key="7">
    <source>
        <dbReference type="Proteomes" id="UP000636709"/>
    </source>
</evidence>
<evidence type="ECO:0000256" key="2">
    <source>
        <dbReference type="ARBA" id="ARBA00005268"/>
    </source>
</evidence>
<keyword evidence="3" id="KW-0812">Transmembrane</keyword>
<dbReference type="AlphaFoldDB" id="A0A835B6S7"/>
<dbReference type="PANTHER" id="PTHR30028">
    <property type="entry name" value="UPF0014 INNER MEMBRANE PROTEIN YBBM-RELATED"/>
    <property type="match status" value="1"/>
</dbReference>
<proteinExistence type="inferred from homology"/>
<organism evidence="6 7">
    <name type="scientific">Digitaria exilis</name>
    <dbReference type="NCBI Taxonomy" id="1010633"/>
    <lineage>
        <taxon>Eukaryota</taxon>
        <taxon>Viridiplantae</taxon>
        <taxon>Streptophyta</taxon>
        <taxon>Embryophyta</taxon>
        <taxon>Tracheophyta</taxon>
        <taxon>Spermatophyta</taxon>
        <taxon>Magnoliopsida</taxon>
        <taxon>Liliopsida</taxon>
        <taxon>Poales</taxon>
        <taxon>Poaceae</taxon>
        <taxon>PACMAD clade</taxon>
        <taxon>Panicoideae</taxon>
        <taxon>Panicodae</taxon>
        <taxon>Paniceae</taxon>
        <taxon>Anthephorinae</taxon>
        <taxon>Digitaria</taxon>
    </lineage>
</organism>
<gene>
    <name evidence="6" type="ORF">HU200_043170</name>
</gene>
<evidence type="ECO:0000256" key="4">
    <source>
        <dbReference type="ARBA" id="ARBA00022989"/>
    </source>
</evidence>
<keyword evidence="7" id="KW-1185">Reference proteome</keyword>